<organism evidence="5 6">
    <name type="scientific">Holospora elegans E1</name>
    <dbReference type="NCBI Taxonomy" id="1427503"/>
    <lineage>
        <taxon>Bacteria</taxon>
        <taxon>Pseudomonadati</taxon>
        <taxon>Pseudomonadota</taxon>
        <taxon>Alphaproteobacteria</taxon>
        <taxon>Holosporales</taxon>
        <taxon>Holosporaceae</taxon>
        <taxon>Holospora</taxon>
    </lineage>
</organism>
<dbReference type="PANTHER" id="PTHR33293">
    <property type="entry name" value="INSERTION ELEMENT IS1 1 PROTEIN INSB-RELATED"/>
    <property type="match status" value="1"/>
</dbReference>
<keyword evidence="4" id="KW-0233">DNA recombination</keyword>
<evidence type="ECO:0000256" key="4">
    <source>
        <dbReference type="ARBA" id="ARBA00023172"/>
    </source>
</evidence>
<proteinExistence type="inferred from homology"/>
<keyword evidence="6" id="KW-1185">Reference proteome</keyword>
<accession>A0A023E0R7</accession>
<dbReference type="Pfam" id="PF03400">
    <property type="entry name" value="DDE_Tnp_IS1"/>
    <property type="match status" value="1"/>
</dbReference>
<dbReference type="PANTHER" id="PTHR33293:SF1">
    <property type="entry name" value="INSERTION ELEMENT IS1 1 PROTEIN INSB-RELATED"/>
    <property type="match status" value="1"/>
</dbReference>
<comment type="similarity">
    <text evidence="2">Belongs to the transposase 27 family.</text>
</comment>
<evidence type="ECO:0000313" key="5">
    <source>
        <dbReference type="EMBL" id="GAJ46662.1"/>
    </source>
</evidence>
<keyword evidence="3" id="KW-0815">Transposition</keyword>
<dbReference type="AlphaFoldDB" id="A0A023E0R7"/>
<dbReference type="InterPro" id="IPR005063">
    <property type="entry name" value="Transposase_27"/>
</dbReference>
<comment type="function">
    <text evidence="1">Absolutely required for transposition of IS1.</text>
</comment>
<dbReference type="GO" id="GO:0003677">
    <property type="term" value="F:DNA binding"/>
    <property type="evidence" value="ECO:0007669"/>
    <property type="project" value="InterPro"/>
</dbReference>
<reference evidence="5 6" key="1">
    <citation type="journal article" date="2014" name="FEMS Microbiol. Lett.">
        <title>Draft genome sequences of three Holospora species (Holospora obtusa, Holospora undulata, and Holospora elegans), endonuclear symbiotic bacteria of the ciliate Paramecium caudatum.</title>
        <authorList>
            <person name="Dohra H."/>
            <person name="Tanaka K."/>
            <person name="Suzuki T."/>
            <person name="Fujishima M."/>
            <person name="Suzuki H."/>
        </authorList>
    </citation>
    <scope>NUCLEOTIDE SEQUENCE [LARGE SCALE GENOMIC DNA]</scope>
    <source>
        <strain evidence="5 6">E1</strain>
    </source>
</reference>
<dbReference type="GO" id="GO:0006313">
    <property type="term" value="P:DNA transposition"/>
    <property type="evidence" value="ECO:0007669"/>
    <property type="project" value="InterPro"/>
</dbReference>
<comment type="caution">
    <text evidence="5">The sequence shown here is derived from an EMBL/GenBank/DDBJ whole genome shotgun (WGS) entry which is preliminary data.</text>
</comment>
<dbReference type="Proteomes" id="UP000024842">
    <property type="component" value="Unassembled WGS sequence"/>
</dbReference>
<protein>
    <submittedName>
        <fullName evidence="5">Insertion element iso-IS1n protein InsB</fullName>
    </submittedName>
</protein>
<name>A0A023E0R7_9PROT</name>
<evidence type="ECO:0000256" key="1">
    <source>
        <dbReference type="ARBA" id="ARBA00004091"/>
    </source>
</evidence>
<gene>
    <name evidence="5" type="ORF">HE1_01000</name>
</gene>
<evidence type="ECO:0000313" key="6">
    <source>
        <dbReference type="Proteomes" id="UP000024842"/>
    </source>
</evidence>
<evidence type="ECO:0000256" key="3">
    <source>
        <dbReference type="ARBA" id="ARBA00022578"/>
    </source>
</evidence>
<evidence type="ECO:0000256" key="2">
    <source>
        <dbReference type="ARBA" id="ARBA00008841"/>
    </source>
</evidence>
<dbReference type="InterPro" id="IPR051354">
    <property type="entry name" value="Transposase_27_IS1"/>
</dbReference>
<dbReference type="OrthoDB" id="7165578at2"/>
<dbReference type="GO" id="GO:0004803">
    <property type="term" value="F:transposase activity"/>
    <property type="evidence" value="ECO:0007669"/>
    <property type="project" value="InterPro"/>
</dbReference>
<dbReference type="EMBL" id="BAUP01000124">
    <property type="protein sequence ID" value="GAJ46662.1"/>
    <property type="molecule type" value="Genomic_DNA"/>
</dbReference>
<sequence length="230" mass="26458">MNIKIALKAVLFEGESGTNVKNVEKFSRGMPEKYKLQALVLYASGLSMNRIAQRFGVSATAVLKGGHLRIRICTKVDPSPEDKGIVKEVDEFWNYLKKEAKIWIFKAWISKVYDCAGKGLFDWEFGDRLSQTFKRLFERLLFYCADHWAGFNKIIPSTRLFQGKDKRFPLNKITLHIAIGLQDLSPLANTRSLEILEVTLHIFVELHTNKILKIHHAIFVKSLKNFFIVN</sequence>